<dbReference type="Proteomes" id="UP000263486">
    <property type="component" value="Unassembled WGS sequence"/>
</dbReference>
<organism evidence="1 2">
    <name type="scientific">Psychrilyobacter piezotolerans</name>
    <dbReference type="NCBI Taxonomy" id="2293438"/>
    <lineage>
        <taxon>Bacteria</taxon>
        <taxon>Fusobacteriati</taxon>
        <taxon>Fusobacteriota</taxon>
        <taxon>Fusobacteriia</taxon>
        <taxon>Fusobacteriales</taxon>
        <taxon>Fusobacteriaceae</taxon>
        <taxon>Psychrilyobacter</taxon>
    </lineage>
</organism>
<gene>
    <name evidence="1" type="ORF">DYH56_02350</name>
</gene>
<dbReference type="RefSeq" id="WP_114641251.1">
    <property type="nucleotide sequence ID" value="NZ_JAACIO010000003.1"/>
</dbReference>
<evidence type="ECO:0000313" key="1">
    <source>
        <dbReference type="EMBL" id="REI42627.1"/>
    </source>
</evidence>
<reference evidence="1 2" key="1">
    <citation type="submission" date="2018-08" db="EMBL/GenBank/DDBJ databases">
        <title>Draft genome sequence of Psychrilyobacter sp. strain SD5 isolated from Black Sea water.</title>
        <authorList>
            <person name="Yadav S."/>
            <person name="Villanueva L."/>
            <person name="Damste J.S.S."/>
        </authorList>
    </citation>
    <scope>NUCLEOTIDE SEQUENCE [LARGE SCALE GENOMIC DNA]</scope>
    <source>
        <strain evidence="1 2">SD5</strain>
    </source>
</reference>
<proteinExistence type="predicted"/>
<keyword evidence="2" id="KW-1185">Reference proteome</keyword>
<evidence type="ECO:0000313" key="2">
    <source>
        <dbReference type="Proteomes" id="UP000263486"/>
    </source>
</evidence>
<sequence length="90" mass="10658">MKKMQVEINGDAVKINDVLIFGVHDLEIGDDYLLIKKDDENLIHLIEHEKEFHPYFTVIRIKDGARLAHNYRYCNFKPTEIMKGYHNKTL</sequence>
<dbReference type="EMBL" id="QUAJ01000003">
    <property type="protein sequence ID" value="REI42627.1"/>
    <property type="molecule type" value="Genomic_DNA"/>
</dbReference>
<protein>
    <submittedName>
        <fullName evidence="1">Uncharacterized protein</fullName>
    </submittedName>
</protein>
<accession>A0ABX9KJJ5</accession>
<comment type="caution">
    <text evidence="1">The sequence shown here is derived from an EMBL/GenBank/DDBJ whole genome shotgun (WGS) entry which is preliminary data.</text>
</comment>
<name>A0ABX9KJJ5_9FUSO</name>